<dbReference type="WBParaSite" id="JU765_v2.g17029.t1">
    <property type="protein sequence ID" value="JU765_v2.g17029.t1"/>
    <property type="gene ID" value="JU765_v2.g17029"/>
</dbReference>
<name>A0AC34QJW0_9BILA</name>
<evidence type="ECO:0000313" key="1">
    <source>
        <dbReference type="Proteomes" id="UP000887576"/>
    </source>
</evidence>
<accession>A0AC34QJW0</accession>
<protein>
    <submittedName>
        <fullName evidence="2">Aldehyde oxidase/xanthine dehydrogenase second molybdopterin binding domain-containing protein</fullName>
    </submittedName>
</protein>
<evidence type="ECO:0000313" key="2">
    <source>
        <dbReference type="WBParaSite" id="JU765_v2.g17029.t1"/>
    </source>
</evidence>
<dbReference type="Proteomes" id="UP000887576">
    <property type="component" value="Unplaced"/>
</dbReference>
<reference evidence="2" key="1">
    <citation type="submission" date="2022-11" db="UniProtKB">
        <authorList>
            <consortium name="WormBaseParasite"/>
        </authorList>
    </citation>
    <scope>IDENTIFICATION</scope>
</reference>
<proteinExistence type="predicted"/>
<organism evidence="1 2">
    <name type="scientific">Panagrolaimus sp. JU765</name>
    <dbReference type="NCBI Taxonomy" id="591449"/>
    <lineage>
        <taxon>Eukaryota</taxon>
        <taxon>Metazoa</taxon>
        <taxon>Ecdysozoa</taxon>
        <taxon>Nematoda</taxon>
        <taxon>Chromadorea</taxon>
        <taxon>Rhabditida</taxon>
        <taxon>Tylenchina</taxon>
        <taxon>Panagrolaimomorpha</taxon>
        <taxon>Panagrolaimoidea</taxon>
        <taxon>Panagrolaimidae</taxon>
        <taxon>Panagrolaimus</taxon>
    </lineage>
</organism>
<sequence>MSADEFLSKFDHQELIFYVNGKRIEDKNVHPTTTLATYLRDHLRLTGTKIGCNEGGCGACAIMISDIDPYTEEIRHYSANACLTPVCAVFGKAVTTVEGLGSVVQKKLHPIQERLSIAHGSQCGFCTPGFVMAMYALLRNKPKPTENDVDEALQGNLCRCTGYRPILEAYYSFTENGTAKVVNSGGCGMGENCCKNGAIRTSRSEVSTDSGCSLGENCCKKQNGTEREEINKLSTFARCKEYDPTQELIFPPELKLGKFHAKSFAFENNQHLWFQPTKMEDLLELKKKFPHARVISGNSELAVELKFRFIDLSVMINPKQVKEMRQFKMTNDGIYLGMGLSLTEIKEILKDVMKTNPKEKTKVFEAINEMLHYFAGKHVRNMASIAGNIATASPISDLNPIWMASNSKLHLFSAENGERIVPIDEKFFVAYRRTVIQPEETLVGITIPFTTETQHFRAYKQAQRREDDIAIVTSAFFADIDPSTKIVNQLRISYGGMAPMTKLAVESTKNVEGKVLSKELFEEVISNLVKEFALPPGVPGGMPRYRQALTLSFCFKFFIHVGEQLQIADCDAYGIHEAIGEPQLQHFTSTQIFYDVPANQPAHDPVGRPIMHASGEKHVTGEAIYSADIQLLDMLHLAYVLSPVASGTIDYVDITAAMEVPGVLGYIDHNDVPGNNIISHWNSVLFAKDEISYHGQPIGAIIAKDHETARRGAFLVKVNVIPSRKPIITIDDAIREKHFHNPEGYHVRSSTLDNPTPIKNDWSKYSKIVEGTVRMGGQEHFYLETQNCIAIPGEDNELEIISSTQCVNDVQKEVAAALAVPYHKVTVKVRRIGGGFGGKESICGLFAGAAAVAAVKMRKPIKLVLERYDDMAISGTRHPFLFDYKVALDDANKLVDSEVTCYSNSGYIIELSKGVMERALTHMDNVYKFGNADFHGYLCKTNCASNTAFRGFGGPQGMFCSETFMRHLAEELNLDVDQLRENNFYNEGDCTPFGMHLWQCNVRRCWDECIQLSDYPNRKLQIERLNATSKYRKRGICIIPTKFGIGFGFKQLNQAGALLHVYTDGTVLISHGGMEMGQGLHTKMLQVAARCLDIPIELIHIHDSSTDKVPNSSPTAASVGSDMNGLAVQDACEKILERLAPFKKANPTGKWIDWVNEAYRNRISLSTTGFGIIHSEVVDFMNGKGAELYGYCVYGVCCAEVEVDCLSGDHHVLQADMVMDIGDSLNPAVDIGQIEGAFIQGYGLFTMEEIKMRPDGVRLTRGPGNYKIPTADDTPRRFHVKLLKGSSNKRAIFSSKAVGEPPLFLGSAVFFAIREAVRAYRRDHGKTGYFRMDSPATPERIRMLCEDKILEQIPDLPDVSEYVPWVVDL</sequence>